<name>A0ABX3VQH7_9MYCO</name>
<accession>A0ABX3VQH7</accession>
<proteinExistence type="predicted"/>
<dbReference type="RefSeq" id="WP_085099455.1">
    <property type="nucleotide sequence ID" value="NZ_LQPK01000010.1"/>
</dbReference>
<organism evidence="2 3">
    <name type="scientific">Mycobacterium paraense</name>
    <dbReference type="NCBI Taxonomy" id="767916"/>
    <lineage>
        <taxon>Bacteria</taxon>
        <taxon>Bacillati</taxon>
        <taxon>Actinomycetota</taxon>
        <taxon>Actinomycetes</taxon>
        <taxon>Mycobacteriales</taxon>
        <taxon>Mycobacteriaceae</taxon>
        <taxon>Mycobacterium</taxon>
        <taxon>Mycobacterium simiae complex</taxon>
    </lineage>
</organism>
<dbReference type="Gene3D" id="3.10.450.50">
    <property type="match status" value="1"/>
</dbReference>
<feature type="domain" description="SnoaL-like" evidence="1">
    <location>
        <begin position="15"/>
        <end position="114"/>
    </location>
</feature>
<evidence type="ECO:0000313" key="2">
    <source>
        <dbReference type="EMBL" id="ORW31977.1"/>
    </source>
</evidence>
<dbReference type="Proteomes" id="UP000193801">
    <property type="component" value="Unassembled WGS sequence"/>
</dbReference>
<sequence>MPNATDRVQAITETVNRYIELIATGSADDIVELYADDATVEDPVGGEVHIGRQAIRGFYAAVGDVQRECELVTLRVAGHEAAFQFRLTVTAGEHKMVIEPIDVMVFDGQGKVAAMKAYWSADDVRQL</sequence>
<dbReference type="InterPro" id="IPR032710">
    <property type="entry name" value="NTF2-like_dom_sf"/>
</dbReference>
<dbReference type="InterPro" id="IPR037401">
    <property type="entry name" value="SnoaL-like"/>
</dbReference>
<comment type="caution">
    <text evidence="2">The sequence shown here is derived from an EMBL/GenBank/DDBJ whole genome shotgun (WGS) entry which is preliminary data.</text>
</comment>
<dbReference type="SUPFAM" id="SSF54427">
    <property type="entry name" value="NTF2-like"/>
    <property type="match status" value="1"/>
</dbReference>
<reference evidence="2 3" key="1">
    <citation type="journal article" date="2015" name="Emerg. Microbes Infect.">
        <title>Characterization of 17 strains belonging to the Mycobacterium simiae complex and description of Mycobacterium paraense sp. nov.</title>
        <authorList>
            <person name="Fusco da Costa A.R."/>
            <person name="Fedrizzi T."/>
            <person name="Lopes M.L."/>
            <person name="Pecorari M."/>
            <person name="Oliveira da Costa W.L."/>
            <person name="Giacobazzi E."/>
            <person name="da Costa Bahia J.R."/>
            <person name="De Sanctis V."/>
            <person name="Batista Lima K.V."/>
            <person name="Bertorelli R."/>
            <person name="Grottola A."/>
            <person name="Fabio A."/>
            <person name="Mariottini A."/>
            <person name="Ferretti P."/>
            <person name="Di Leva F."/>
            <person name="Fregni Serpini G."/>
            <person name="Tagliazucchi S."/>
            <person name="Rumpianesi F."/>
            <person name="Jousson O."/>
            <person name="Segata N."/>
            <person name="Tortoli E."/>
        </authorList>
    </citation>
    <scope>NUCLEOTIDE SEQUENCE [LARGE SCALE GENOMIC DNA]</scope>
    <source>
        <strain evidence="2 3">FI-07156</strain>
    </source>
</reference>
<keyword evidence="3" id="KW-1185">Reference proteome</keyword>
<dbReference type="EMBL" id="LQPK01000010">
    <property type="protein sequence ID" value="ORW31977.1"/>
    <property type="molecule type" value="Genomic_DNA"/>
</dbReference>
<evidence type="ECO:0000259" key="1">
    <source>
        <dbReference type="Pfam" id="PF12680"/>
    </source>
</evidence>
<dbReference type="Pfam" id="PF12680">
    <property type="entry name" value="SnoaL_2"/>
    <property type="match status" value="1"/>
</dbReference>
<evidence type="ECO:0000313" key="3">
    <source>
        <dbReference type="Proteomes" id="UP000193801"/>
    </source>
</evidence>
<gene>
    <name evidence="2" type="ORF">AWB91_13345</name>
</gene>
<protein>
    <submittedName>
        <fullName evidence="2">Steroid delta-isomerase</fullName>
    </submittedName>
</protein>